<organism evidence="1">
    <name type="scientific">Ectopseudomonas oleovorans</name>
    <name type="common">Pseudomonas oleovorans</name>
    <dbReference type="NCBI Taxonomy" id="301"/>
    <lineage>
        <taxon>Bacteria</taxon>
        <taxon>Pseudomonadati</taxon>
        <taxon>Pseudomonadota</taxon>
        <taxon>Gammaproteobacteria</taxon>
        <taxon>Pseudomonadales</taxon>
        <taxon>Pseudomonadaceae</taxon>
        <taxon>Ectopseudomonas</taxon>
    </lineage>
</organism>
<accession>A0A653B0M9</accession>
<sequence>MSDWSQAKAREVIERQITLNSISLAPDAERGEGMIQMAYALGLLTDQELQDLTDQLNDTVRVRRKQLRDNQNAALLGLAVPHA</sequence>
<evidence type="ECO:0000313" key="1">
    <source>
        <dbReference type="EMBL" id="VDN62142.1"/>
    </source>
</evidence>
<gene>
    <name evidence="1" type="ORF">POT9AD_1151</name>
</gene>
<name>A0A653B0M9_ECTOL</name>
<proteinExistence type="predicted"/>
<protein>
    <submittedName>
        <fullName evidence="1">Uncharacterized protein</fullName>
    </submittedName>
</protein>
<reference evidence="1" key="1">
    <citation type="submission" date="2018-11" db="EMBL/GenBank/DDBJ databases">
        <authorList>
            <consortium name="Genoscope - CEA"/>
            <person name="William W."/>
        </authorList>
    </citation>
    <scope>NUCLEOTIDE SEQUENCE [LARGE SCALE GENOMIC DNA]</scope>
    <source>
        <strain evidence="1">T9AD</strain>
    </source>
</reference>
<dbReference type="EMBL" id="LR130779">
    <property type="protein sequence ID" value="VDN62142.1"/>
    <property type="molecule type" value="Genomic_DNA"/>
</dbReference>
<dbReference type="AlphaFoldDB" id="A0A653B0M9"/>